<proteinExistence type="predicted"/>
<reference evidence="1 2" key="1">
    <citation type="submission" date="2018-11" db="EMBL/GenBank/DDBJ databases">
        <title>Proposal to divide the Flavobacteriaceae and reorganize its genera based on Amino Acid Identity values calculated from whole genome sequences.</title>
        <authorList>
            <person name="Nicholson A.C."/>
            <person name="Gulvik C.A."/>
            <person name="Whitney A.M."/>
            <person name="Humrighouse B.W."/>
            <person name="Bell M."/>
            <person name="Holmes B."/>
            <person name="Steigerwalt A."/>
            <person name="Villarma A."/>
            <person name="Sheth M."/>
            <person name="Batra D."/>
            <person name="Pryor J."/>
            <person name="Bernardet J.-F."/>
            <person name="Hugo C."/>
            <person name="Kampfer P."/>
            <person name="Newman J."/>
            <person name="Mcquiston J.R."/>
        </authorList>
    </citation>
    <scope>NUCLEOTIDE SEQUENCE [LARGE SCALE GENOMIC DNA]</scope>
    <source>
        <strain evidence="1 2">G0211</strain>
    </source>
</reference>
<dbReference type="AlphaFoldDB" id="A0A3G6N8B2"/>
<name>A0A3G6N8B2_9FLAO</name>
<accession>A0A3G6N8B2</accession>
<sequence>MLIFQNKPFQRAFFKKKVKSWYSSSNFKFLKFKLKFVFLKRMIKNTHQSKKSIYWLNHRNFENKIQ</sequence>
<evidence type="ECO:0000313" key="2">
    <source>
        <dbReference type="Proteomes" id="UP000269076"/>
    </source>
</evidence>
<protein>
    <submittedName>
        <fullName evidence="1">Uncharacterized protein</fullName>
    </submittedName>
</protein>
<organism evidence="1 2">
    <name type="scientific">Chryseobacterium indoltheticum</name>
    <dbReference type="NCBI Taxonomy" id="254"/>
    <lineage>
        <taxon>Bacteria</taxon>
        <taxon>Pseudomonadati</taxon>
        <taxon>Bacteroidota</taxon>
        <taxon>Flavobacteriia</taxon>
        <taxon>Flavobacteriales</taxon>
        <taxon>Weeksellaceae</taxon>
        <taxon>Chryseobacterium group</taxon>
        <taxon>Chryseobacterium</taxon>
    </lineage>
</organism>
<dbReference type="EMBL" id="CP033928">
    <property type="protein sequence ID" value="AZA61169.1"/>
    <property type="molecule type" value="Genomic_DNA"/>
</dbReference>
<gene>
    <name evidence="1" type="ORF">EG340_09040</name>
</gene>
<dbReference type="Proteomes" id="UP000269076">
    <property type="component" value="Chromosome"/>
</dbReference>
<evidence type="ECO:0000313" key="1">
    <source>
        <dbReference type="EMBL" id="AZA61169.1"/>
    </source>
</evidence>